<dbReference type="SUPFAM" id="SSF53300">
    <property type="entry name" value="vWA-like"/>
    <property type="match status" value="1"/>
</dbReference>
<gene>
    <name evidence="4" type="ORF">AQUCO_00500356v1</name>
</gene>
<dbReference type="Proteomes" id="UP000230069">
    <property type="component" value="Unassembled WGS sequence"/>
</dbReference>
<dbReference type="EMBL" id="KZ305022">
    <property type="protein sequence ID" value="PIA58377.1"/>
    <property type="molecule type" value="Genomic_DNA"/>
</dbReference>
<dbReference type="Pfam" id="PF11443">
    <property type="entry name" value="DUF2828"/>
    <property type="match status" value="2"/>
</dbReference>
<dbReference type="OrthoDB" id="1149618at2759"/>
<feature type="region of interest" description="Disordered" evidence="1">
    <location>
        <begin position="1"/>
        <end position="35"/>
    </location>
</feature>
<protein>
    <recommendedName>
        <fullName evidence="6">DUF2828 domain-containing protein</fullName>
    </recommendedName>
</protein>
<feature type="domain" description="DUF7788" evidence="3">
    <location>
        <begin position="336"/>
        <end position="526"/>
    </location>
</feature>
<dbReference type="InterPro" id="IPR058580">
    <property type="entry name" value="DUF2828"/>
</dbReference>
<dbReference type="InterPro" id="IPR011205">
    <property type="entry name" value="UCP015417_vWA"/>
</dbReference>
<organism evidence="4 5">
    <name type="scientific">Aquilegia coerulea</name>
    <name type="common">Rocky mountain columbine</name>
    <dbReference type="NCBI Taxonomy" id="218851"/>
    <lineage>
        <taxon>Eukaryota</taxon>
        <taxon>Viridiplantae</taxon>
        <taxon>Streptophyta</taxon>
        <taxon>Embryophyta</taxon>
        <taxon>Tracheophyta</taxon>
        <taxon>Spermatophyta</taxon>
        <taxon>Magnoliopsida</taxon>
        <taxon>Ranunculales</taxon>
        <taxon>Ranunculaceae</taxon>
        <taxon>Thalictroideae</taxon>
        <taxon>Aquilegia</taxon>
    </lineage>
</organism>
<evidence type="ECO:0000259" key="2">
    <source>
        <dbReference type="Pfam" id="PF11443"/>
    </source>
</evidence>
<dbReference type="PANTHER" id="PTHR31373">
    <property type="entry name" value="OS06G0652100 PROTEIN"/>
    <property type="match status" value="1"/>
</dbReference>
<dbReference type="InterPro" id="IPR056690">
    <property type="entry name" value="DUF7788"/>
</dbReference>
<reference evidence="4 5" key="1">
    <citation type="submission" date="2017-09" db="EMBL/GenBank/DDBJ databases">
        <title>WGS assembly of Aquilegia coerulea Goldsmith.</title>
        <authorList>
            <person name="Hodges S."/>
            <person name="Kramer E."/>
            <person name="Nordborg M."/>
            <person name="Tomkins J."/>
            <person name="Borevitz J."/>
            <person name="Derieg N."/>
            <person name="Yan J."/>
            <person name="Mihaltcheva S."/>
            <person name="Hayes R.D."/>
            <person name="Rokhsar D."/>
        </authorList>
    </citation>
    <scope>NUCLEOTIDE SEQUENCE [LARGE SCALE GENOMIC DNA]</scope>
    <source>
        <strain evidence="5">cv. Goldsmith</strain>
    </source>
</reference>
<accession>A0A2G5ERT4</accession>
<evidence type="ECO:0008006" key="6">
    <source>
        <dbReference type="Google" id="ProtNLM"/>
    </source>
</evidence>
<dbReference type="Gene3D" id="3.40.50.410">
    <property type="entry name" value="von Willebrand factor, type A domain"/>
    <property type="match status" value="1"/>
</dbReference>
<keyword evidence="5" id="KW-1185">Reference proteome</keyword>
<evidence type="ECO:0000256" key="1">
    <source>
        <dbReference type="SAM" id="MobiDB-lite"/>
    </source>
</evidence>
<proteinExistence type="predicted"/>
<feature type="compositionally biased region" description="Basic and acidic residues" evidence="1">
    <location>
        <begin position="14"/>
        <end position="24"/>
    </location>
</feature>
<dbReference type="InterPro" id="IPR036465">
    <property type="entry name" value="vWFA_dom_sf"/>
</dbReference>
<evidence type="ECO:0000313" key="4">
    <source>
        <dbReference type="EMBL" id="PIA58377.1"/>
    </source>
</evidence>
<evidence type="ECO:0000259" key="3">
    <source>
        <dbReference type="Pfam" id="PF25043"/>
    </source>
</evidence>
<feature type="domain" description="DUF2828" evidence="2">
    <location>
        <begin position="37"/>
        <end position="133"/>
    </location>
</feature>
<feature type="domain" description="DUF2828" evidence="2">
    <location>
        <begin position="135"/>
        <end position="334"/>
    </location>
</feature>
<evidence type="ECO:0000313" key="5">
    <source>
        <dbReference type="Proteomes" id="UP000230069"/>
    </source>
</evidence>
<sequence length="548" mass="62296">MDTSSIQLLGPPELLHDHPRDASNKGKLHVKPPTGLTENKSATFLSTGNPCLDFFFHVVPNTPSQALTERLELAWKHDDLMALKLICHLRGVRGTGKSDKEGFYTAASWLHKYHPKTLACNMKWNADFGYFKDWRYSRDPDYRFLHDQISQVFADHLVSDMKYMNDGEIGKISLAAKWCPYLDSAFDKTTLLCESISKRVFPRSDLYPEYDGIEEAHYAYRVRDRLRKEVLVPLHKILDLPEIYMSSKQWESLPYGRVASVAITKYKKHFLKHDEKRFNEFLSKVGKGEAKIAAGALFPHEIIKSLDDGEADGGQVAELQWKRMVDDLSMKGKLKNCIAVCDVSGSMNGTPMGVCVALGLLLSELSEHPWKGRVITFNENPQLHKIEGNDLRSKTGFIEDMDWGTNTDFQKVFDVLLEVAIAGNLDKEKMIKKIFVFSDMEFDEAKWDSSDSDEWNSSESGAWNTDYEVIKRKFENYGYKVPEIVFWNLRESKSTPVPSDQQGVGLVSGFSKNLMSLFLDNEDNIGSPEAVMELALIGPEYKQLVVVD</sequence>
<dbReference type="PIRSF" id="PIRSF015417">
    <property type="entry name" value="T31B5_30_vWA"/>
    <property type="match status" value="1"/>
</dbReference>
<dbReference type="Pfam" id="PF25043">
    <property type="entry name" value="DUF7788"/>
    <property type="match status" value="1"/>
</dbReference>
<dbReference type="FunCoup" id="A0A2G5ERT4">
    <property type="interactions" value="79"/>
</dbReference>
<dbReference type="AlphaFoldDB" id="A0A2G5ERT4"/>
<dbReference type="PANTHER" id="PTHR31373:SF17">
    <property type="entry name" value="OS06G0652100 PROTEIN"/>
    <property type="match status" value="1"/>
</dbReference>
<name>A0A2G5ERT4_AQUCA</name>
<dbReference type="InParanoid" id="A0A2G5ERT4"/>